<keyword evidence="8" id="KW-1185">Reference proteome</keyword>
<dbReference type="NCBIfam" id="NF003740">
    <property type="entry name" value="PRK05337.1"/>
    <property type="match status" value="1"/>
</dbReference>
<dbReference type="GO" id="GO:0005975">
    <property type="term" value="P:carbohydrate metabolic process"/>
    <property type="evidence" value="ECO:0007669"/>
    <property type="project" value="InterPro"/>
</dbReference>
<dbReference type="InterPro" id="IPR019800">
    <property type="entry name" value="Glyco_hydro_3_AS"/>
</dbReference>
<evidence type="ECO:0000259" key="6">
    <source>
        <dbReference type="Pfam" id="PF00933"/>
    </source>
</evidence>
<comment type="catalytic activity">
    <reaction evidence="1">
        <text>Hydrolysis of terminal non-reducing N-acetyl-D-hexosamine residues in N-acetyl-beta-D-hexosaminides.</text>
        <dbReference type="EC" id="3.2.1.52"/>
    </reaction>
</comment>
<evidence type="ECO:0000256" key="2">
    <source>
        <dbReference type="ARBA" id="ARBA00005336"/>
    </source>
</evidence>
<evidence type="ECO:0000313" key="8">
    <source>
        <dbReference type="Proteomes" id="UP000183002"/>
    </source>
</evidence>
<dbReference type="RefSeq" id="WP_050520233.1">
    <property type="nucleotide sequence ID" value="NZ_FOCO01000003.1"/>
</dbReference>
<dbReference type="Pfam" id="PF00933">
    <property type="entry name" value="Glyco_hydro_3"/>
    <property type="match status" value="1"/>
</dbReference>
<dbReference type="GO" id="GO:0004563">
    <property type="term" value="F:beta-N-acetylhexosaminidase activity"/>
    <property type="evidence" value="ECO:0007669"/>
    <property type="project" value="UniProtKB-EC"/>
</dbReference>
<proteinExistence type="inferred from homology"/>
<dbReference type="InterPro" id="IPR036962">
    <property type="entry name" value="Glyco_hydro_3_N_sf"/>
</dbReference>
<dbReference type="PROSITE" id="PS00775">
    <property type="entry name" value="GLYCOSYL_HYDROL_F3"/>
    <property type="match status" value="1"/>
</dbReference>
<dbReference type="GO" id="GO:0009254">
    <property type="term" value="P:peptidoglycan turnover"/>
    <property type="evidence" value="ECO:0007669"/>
    <property type="project" value="TreeGrafter"/>
</dbReference>
<evidence type="ECO:0000256" key="1">
    <source>
        <dbReference type="ARBA" id="ARBA00001231"/>
    </source>
</evidence>
<reference evidence="7 8" key="1">
    <citation type="submission" date="2016-10" db="EMBL/GenBank/DDBJ databases">
        <authorList>
            <person name="de Groot N.N."/>
        </authorList>
    </citation>
    <scope>NUCLEOTIDE SEQUENCE [LARGE SCALE GENOMIC DNA]</scope>
    <source>
        <strain evidence="7 8">CGMCC 1.10836</strain>
    </source>
</reference>
<organism evidence="7 8">
    <name type="scientific">Pseudorhodobacter antarcticus</name>
    <dbReference type="NCBI Taxonomy" id="1077947"/>
    <lineage>
        <taxon>Bacteria</taxon>
        <taxon>Pseudomonadati</taxon>
        <taxon>Pseudomonadota</taxon>
        <taxon>Alphaproteobacteria</taxon>
        <taxon>Rhodobacterales</taxon>
        <taxon>Paracoccaceae</taxon>
        <taxon>Pseudorhodobacter</taxon>
    </lineage>
</organism>
<name>A0A1H8BP59_9RHOB</name>
<dbReference type="OrthoDB" id="9786661at2"/>
<dbReference type="STRING" id="1077947.SAMN05216227_100374"/>
<dbReference type="Gene3D" id="3.20.20.300">
    <property type="entry name" value="Glycoside hydrolase, family 3, N-terminal domain"/>
    <property type="match status" value="1"/>
</dbReference>
<dbReference type="EC" id="3.2.1.52" evidence="3"/>
<accession>A0A1H8BP59</accession>
<evidence type="ECO:0000256" key="4">
    <source>
        <dbReference type="ARBA" id="ARBA00022801"/>
    </source>
</evidence>
<dbReference type="Proteomes" id="UP000183002">
    <property type="component" value="Unassembled WGS sequence"/>
</dbReference>
<dbReference type="AlphaFoldDB" id="A0A1H8BP59"/>
<evidence type="ECO:0000256" key="3">
    <source>
        <dbReference type="ARBA" id="ARBA00012663"/>
    </source>
</evidence>
<evidence type="ECO:0000313" key="7">
    <source>
        <dbReference type="EMBL" id="SEM83818.1"/>
    </source>
</evidence>
<sequence>MKAAVLGLAGPILTADEAAFFARTKPWGFILFARNVENPAQLRALTSDLRACVGRDAPVFVDQEGGRVQRLRSPHWSEWLPPLDMVQLAMQTAKPGQGADAAARAMELRYRLIASELRSVGIDANCAPCLDVASAHTHPFLRNRCFSNDSALVAQLGRAAAKGHLAGGVLPVIKHMPGHGQAALDSHKDLPQVSAPLSQLQSHDFAPFRALNDLPLAMTAHIVYAAIDPDHPATTSPKMVQVMRGDIGFGGVLISDDLSMNALAGSLGERTAATLSAGVDIALHCNGHMDEMVQVTDAAGPLTPAAARRCAHALSLRHTPETIDIASLRFDLAGLVAG</sequence>
<dbReference type="EMBL" id="FOCO01000003">
    <property type="protein sequence ID" value="SEM83818.1"/>
    <property type="molecule type" value="Genomic_DNA"/>
</dbReference>
<dbReference type="InterPro" id="IPR017853">
    <property type="entry name" value="GH"/>
</dbReference>
<keyword evidence="4" id="KW-0378">Hydrolase</keyword>
<protein>
    <recommendedName>
        <fullName evidence="3">beta-N-acetylhexosaminidase</fullName>
        <ecNumber evidence="3">3.2.1.52</ecNumber>
    </recommendedName>
</protein>
<dbReference type="PANTHER" id="PTHR30480">
    <property type="entry name" value="BETA-HEXOSAMINIDASE-RELATED"/>
    <property type="match status" value="1"/>
</dbReference>
<keyword evidence="5" id="KW-0326">Glycosidase</keyword>
<gene>
    <name evidence="7" type="ORF">SAMN05216227_100374</name>
</gene>
<evidence type="ECO:0000256" key="5">
    <source>
        <dbReference type="ARBA" id="ARBA00023295"/>
    </source>
</evidence>
<dbReference type="InterPro" id="IPR001764">
    <property type="entry name" value="Glyco_hydro_3_N"/>
</dbReference>
<feature type="domain" description="Glycoside hydrolase family 3 N-terminal" evidence="6">
    <location>
        <begin position="28"/>
        <end position="296"/>
    </location>
</feature>
<comment type="similarity">
    <text evidence="2">Belongs to the glycosyl hydrolase 3 family.</text>
</comment>
<dbReference type="InterPro" id="IPR050226">
    <property type="entry name" value="NagZ_Beta-hexosaminidase"/>
</dbReference>
<dbReference type="PANTHER" id="PTHR30480:SF13">
    <property type="entry name" value="BETA-HEXOSAMINIDASE"/>
    <property type="match status" value="1"/>
</dbReference>
<dbReference type="SUPFAM" id="SSF51445">
    <property type="entry name" value="(Trans)glycosidases"/>
    <property type="match status" value="1"/>
</dbReference>